<dbReference type="PANTHER" id="PTHR30471">
    <property type="entry name" value="DNA REPAIR PROTEIN RADC"/>
    <property type="match status" value="1"/>
</dbReference>
<evidence type="ECO:0000256" key="3">
    <source>
        <dbReference type="ARBA" id="ARBA00022801"/>
    </source>
</evidence>
<dbReference type="SUPFAM" id="SSF102712">
    <property type="entry name" value="JAB1/MPN domain"/>
    <property type="match status" value="1"/>
</dbReference>
<dbReference type="AlphaFoldDB" id="A0A7W6A7G5"/>
<dbReference type="CDD" id="cd08071">
    <property type="entry name" value="MPN_DUF2466"/>
    <property type="match status" value="1"/>
</dbReference>
<dbReference type="GO" id="GO:0008237">
    <property type="term" value="F:metallopeptidase activity"/>
    <property type="evidence" value="ECO:0007669"/>
    <property type="project" value="UniProtKB-KW"/>
</dbReference>
<dbReference type="InterPro" id="IPR001405">
    <property type="entry name" value="UPF0758"/>
</dbReference>
<protein>
    <submittedName>
        <fullName evidence="8">DNA repair protein RadC</fullName>
    </submittedName>
</protein>
<dbReference type="InterPro" id="IPR020891">
    <property type="entry name" value="UPF0758_CS"/>
</dbReference>
<evidence type="ECO:0000313" key="8">
    <source>
        <dbReference type="EMBL" id="MBB3873155.1"/>
    </source>
</evidence>
<keyword evidence="3" id="KW-0378">Hydrolase</keyword>
<dbReference type="RefSeq" id="WP_183197673.1">
    <property type="nucleotide sequence ID" value="NZ_JACIDA010000002.1"/>
</dbReference>
<keyword evidence="2" id="KW-0479">Metal-binding</keyword>
<proteinExistence type="inferred from homology"/>
<keyword evidence="1" id="KW-0645">Protease</keyword>
<organism evidence="8 9">
    <name type="scientific">Brevundimonas mediterranea</name>
    <dbReference type="NCBI Taxonomy" id="74329"/>
    <lineage>
        <taxon>Bacteria</taxon>
        <taxon>Pseudomonadati</taxon>
        <taxon>Pseudomonadota</taxon>
        <taxon>Alphaproteobacteria</taxon>
        <taxon>Caulobacterales</taxon>
        <taxon>Caulobacteraceae</taxon>
        <taxon>Brevundimonas</taxon>
    </lineage>
</organism>
<dbReference type="PROSITE" id="PS01302">
    <property type="entry name" value="UPF0758"/>
    <property type="match status" value="1"/>
</dbReference>
<dbReference type="Pfam" id="PF04002">
    <property type="entry name" value="RadC"/>
    <property type="match status" value="1"/>
</dbReference>
<feature type="domain" description="MPN" evidence="7">
    <location>
        <begin position="107"/>
        <end position="229"/>
    </location>
</feature>
<reference evidence="8 9" key="1">
    <citation type="submission" date="2020-08" db="EMBL/GenBank/DDBJ databases">
        <title>Genomic Encyclopedia of Type Strains, Phase IV (KMG-IV): sequencing the most valuable type-strain genomes for metagenomic binning, comparative biology and taxonomic classification.</title>
        <authorList>
            <person name="Goeker M."/>
        </authorList>
    </citation>
    <scope>NUCLEOTIDE SEQUENCE [LARGE SCALE GENOMIC DNA]</scope>
    <source>
        <strain evidence="8 9">DSM 14878</strain>
    </source>
</reference>
<keyword evidence="4" id="KW-0862">Zinc</keyword>
<evidence type="ECO:0000256" key="5">
    <source>
        <dbReference type="ARBA" id="ARBA00023049"/>
    </source>
</evidence>
<evidence type="ECO:0000256" key="6">
    <source>
        <dbReference type="RuleBase" id="RU003797"/>
    </source>
</evidence>
<dbReference type="NCBIfam" id="NF000642">
    <property type="entry name" value="PRK00024.1"/>
    <property type="match status" value="1"/>
</dbReference>
<evidence type="ECO:0000256" key="1">
    <source>
        <dbReference type="ARBA" id="ARBA00022670"/>
    </source>
</evidence>
<dbReference type="NCBIfam" id="TIGR00608">
    <property type="entry name" value="radc"/>
    <property type="match status" value="1"/>
</dbReference>
<dbReference type="GO" id="GO:0006508">
    <property type="term" value="P:proteolysis"/>
    <property type="evidence" value="ECO:0007669"/>
    <property type="project" value="UniProtKB-KW"/>
</dbReference>
<sequence length="229" mass="25396">MRRLPSSTPQPYDRLSASLELPTDLQPELDDASLLSLLMTRTLPQRDIPRTVETLLEVFGSVAAVVAADPPELARAASLNATTITDLKLLQRLSVRLARSEACRRPVVSSWSSLLDYVRSALAHAPREQFRALYLDRKNVLLRDEFLAEGTVDHAPVYPREVIRRALEVSASALILVHNHPSGDPTPSRADIEMTRQIVEAARVFGLQVHDHLVIGRQGTTSFKQLGLI</sequence>
<evidence type="ECO:0000259" key="7">
    <source>
        <dbReference type="PROSITE" id="PS50249"/>
    </source>
</evidence>
<dbReference type="Proteomes" id="UP000532936">
    <property type="component" value="Unassembled WGS sequence"/>
</dbReference>
<dbReference type="PANTHER" id="PTHR30471:SF3">
    <property type="entry name" value="UPF0758 PROTEIN YEES-RELATED"/>
    <property type="match status" value="1"/>
</dbReference>
<evidence type="ECO:0000256" key="2">
    <source>
        <dbReference type="ARBA" id="ARBA00022723"/>
    </source>
</evidence>
<name>A0A7W6A7G5_9CAUL</name>
<evidence type="ECO:0000313" key="9">
    <source>
        <dbReference type="Proteomes" id="UP000532936"/>
    </source>
</evidence>
<dbReference type="EMBL" id="JACIDA010000002">
    <property type="protein sequence ID" value="MBB3873155.1"/>
    <property type="molecule type" value="Genomic_DNA"/>
</dbReference>
<keyword evidence="5" id="KW-0482">Metalloprotease</keyword>
<dbReference type="InterPro" id="IPR037518">
    <property type="entry name" value="MPN"/>
</dbReference>
<dbReference type="PROSITE" id="PS50249">
    <property type="entry name" value="MPN"/>
    <property type="match status" value="1"/>
</dbReference>
<dbReference type="GO" id="GO:0046872">
    <property type="term" value="F:metal ion binding"/>
    <property type="evidence" value="ECO:0007669"/>
    <property type="project" value="UniProtKB-KW"/>
</dbReference>
<gene>
    <name evidence="8" type="ORF">GGR11_002708</name>
</gene>
<dbReference type="InterPro" id="IPR025657">
    <property type="entry name" value="RadC_JAB"/>
</dbReference>
<dbReference type="Gene3D" id="3.40.140.10">
    <property type="entry name" value="Cytidine Deaminase, domain 2"/>
    <property type="match status" value="1"/>
</dbReference>
<accession>A0A7W6A7G5</accession>
<comment type="caution">
    <text evidence="8">The sequence shown here is derived from an EMBL/GenBank/DDBJ whole genome shotgun (WGS) entry which is preliminary data.</text>
</comment>
<comment type="similarity">
    <text evidence="6">Belongs to the UPF0758 family.</text>
</comment>
<evidence type="ECO:0000256" key="4">
    <source>
        <dbReference type="ARBA" id="ARBA00022833"/>
    </source>
</evidence>